<dbReference type="EMBL" id="JADOGI010000026">
    <property type="protein sequence ID" value="MBF8186331.1"/>
    <property type="molecule type" value="Genomic_DNA"/>
</dbReference>
<reference evidence="1" key="1">
    <citation type="submission" date="2020-11" db="EMBL/GenBank/DDBJ databases">
        <title>Whole-genome analyses of Nonomuraea sp. K274.</title>
        <authorList>
            <person name="Veyisoglu A."/>
        </authorList>
    </citation>
    <scope>NUCLEOTIDE SEQUENCE</scope>
    <source>
        <strain evidence="1">K274</strain>
    </source>
</reference>
<keyword evidence="2" id="KW-1185">Reference proteome</keyword>
<comment type="caution">
    <text evidence="1">The sequence shown here is derived from an EMBL/GenBank/DDBJ whole genome shotgun (WGS) entry which is preliminary data.</text>
</comment>
<evidence type="ECO:0000313" key="2">
    <source>
        <dbReference type="Proteomes" id="UP000605361"/>
    </source>
</evidence>
<sequence length="49" mass="5366">MSITADEALDNAARILRNAEGETNLATMERLESLADSWLAMANLISDRT</sequence>
<dbReference type="RefSeq" id="WP_195895310.1">
    <property type="nucleotide sequence ID" value="NZ_JADOGI010000026.1"/>
</dbReference>
<accession>A0A931A515</accession>
<name>A0A931A515_9ACTN</name>
<dbReference type="Proteomes" id="UP000605361">
    <property type="component" value="Unassembled WGS sequence"/>
</dbReference>
<dbReference type="AlphaFoldDB" id="A0A931A515"/>
<protein>
    <submittedName>
        <fullName evidence="1">Uncharacterized protein</fullName>
    </submittedName>
</protein>
<gene>
    <name evidence="1" type="ORF">ITP53_11335</name>
</gene>
<proteinExistence type="predicted"/>
<organism evidence="1 2">
    <name type="scientific">Nonomuraea cypriaca</name>
    <dbReference type="NCBI Taxonomy" id="1187855"/>
    <lineage>
        <taxon>Bacteria</taxon>
        <taxon>Bacillati</taxon>
        <taxon>Actinomycetota</taxon>
        <taxon>Actinomycetes</taxon>
        <taxon>Streptosporangiales</taxon>
        <taxon>Streptosporangiaceae</taxon>
        <taxon>Nonomuraea</taxon>
    </lineage>
</organism>
<evidence type="ECO:0000313" key="1">
    <source>
        <dbReference type="EMBL" id="MBF8186331.1"/>
    </source>
</evidence>